<evidence type="ECO:0000256" key="1">
    <source>
        <dbReference type="SAM" id="MobiDB-lite"/>
    </source>
</evidence>
<gene>
    <name evidence="2" type="ORF">GCM10023235_01460</name>
</gene>
<evidence type="ECO:0000313" key="3">
    <source>
        <dbReference type="Proteomes" id="UP001501752"/>
    </source>
</evidence>
<dbReference type="EMBL" id="BAABIS010000001">
    <property type="protein sequence ID" value="GAA4831077.1"/>
    <property type="molecule type" value="Genomic_DNA"/>
</dbReference>
<keyword evidence="3" id="KW-1185">Reference proteome</keyword>
<sequence length="91" mass="9525">MTETGLRDVRHDRHPQAPRPQYGDTALEEVGPHGSGGGDDGDRVAGEQRCWSAQGRGRKEGAHEVLPAVGGVPGRPVGRGAGAPAVVKIRR</sequence>
<organism evidence="2 3">
    <name type="scientific">Kitasatospora terrestris</name>
    <dbReference type="NCBI Taxonomy" id="258051"/>
    <lineage>
        <taxon>Bacteria</taxon>
        <taxon>Bacillati</taxon>
        <taxon>Actinomycetota</taxon>
        <taxon>Actinomycetes</taxon>
        <taxon>Kitasatosporales</taxon>
        <taxon>Streptomycetaceae</taxon>
        <taxon>Kitasatospora</taxon>
    </lineage>
</organism>
<name>A0ABP9DBL1_9ACTN</name>
<feature type="region of interest" description="Disordered" evidence="1">
    <location>
        <begin position="1"/>
        <end position="91"/>
    </location>
</feature>
<protein>
    <submittedName>
        <fullName evidence="2">Uncharacterized protein</fullName>
    </submittedName>
</protein>
<accession>A0ABP9DBL1</accession>
<evidence type="ECO:0000313" key="2">
    <source>
        <dbReference type="EMBL" id="GAA4831077.1"/>
    </source>
</evidence>
<feature type="compositionally biased region" description="Basic and acidic residues" evidence="1">
    <location>
        <begin position="1"/>
        <end position="15"/>
    </location>
</feature>
<feature type="compositionally biased region" description="Low complexity" evidence="1">
    <location>
        <begin position="82"/>
        <end position="91"/>
    </location>
</feature>
<feature type="compositionally biased region" description="Gly residues" evidence="1">
    <location>
        <begin position="71"/>
        <end position="81"/>
    </location>
</feature>
<dbReference type="Proteomes" id="UP001501752">
    <property type="component" value="Unassembled WGS sequence"/>
</dbReference>
<proteinExistence type="predicted"/>
<comment type="caution">
    <text evidence="2">The sequence shown here is derived from an EMBL/GenBank/DDBJ whole genome shotgun (WGS) entry which is preliminary data.</text>
</comment>
<reference evidence="3" key="1">
    <citation type="journal article" date="2019" name="Int. J. Syst. Evol. Microbiol.">
        <title>The Global Catalogue of Microorganisms (GCM) 10K type strain sequencing project: providing services to taxonomists for standard genome sequencing and annotation.</title>
        <authorList>
            <consortium name="The Broad Institute Genomics Platform"/>
            <consortium name="The Broad Institute Genome Sequencing Center for Infectious Disease"/>
            <person name="Wu L."/>
            <person name="Ma J."/>
        </authorList>
    </citation>
    <scope>NUCLEOTIDE SEQUENCE [LARGE SCALE GENOMIC DNA]</scope>
    <source>
        <strain evidence="3">JCM 13006</strain>
    </source>
</reference>